<gene>
    <name evidence="1" type="ORF">GWI33_005641</name>
</gene>
<dbReference type="EMBL" id="JAACXV010000278">
    <property type="protein sequence ID" value="KAF7280675.1"/>
    <property type="molecule type" value="Genomic_DNA"/>
</dbReference>
<keyword evidence="2" id="KW-1185">Reference proteome</keyword>
<proteinExistence type="predicted"/>
<dbReference type="Proteomes" id="UP000625711">
    <property type="component" value="Unassembled WGS sequence"/>
</dbReference>
<comment type="caution">
    <text evidence="1">The sequence shown here is derived from an EMBL/GenBank/DDBJ whole genome shotgun (WGS) entry which is preliminary data.</text>
</comment>
<dbReference type="AlphaFoldDB" id="A0A834IMY5"/>
<sequence>MEHRLYRTWPDAMSRCPLVHAIRPPYWNNWHSNGICRWRMVPKAERAYYGPEEIVVEISSCSELLYTIRHQVV</sequence>
<reference evidence="1" key="1">
    <citation type="submission" date="2020-08" db="EMBL/GenBank/DDBJ databases">
        <title>Genome sequencing and assembly of the red palm weevil Rhynchophorus ferrugineus.</title>
        <authorList>
            <person name="Dias G.B."/>
            <person name="Bergman C.M."/>
            <person name="Manee M."/>
        </authorList>
    </citation>
    <scope>NUCLEOTIDE SEQUENCE</scope>
    <source>
        <strain evidence="1">AA-2017</strain>
        <tissue evidence="1">Whole larva</tissue>
    </source>
</reference>
<protein>
    <submittedName>
        <fullName evidence="1">Uncharacterized protein</fullName>
    </submittedName>
</protein>
<accession>A0A834IMY5</accession>
<evidence type="ECO:0000313" key="1">
    <source>
        <dbReference type="EMBL" id="KAF7280675.1"/>
    </source>
</evidence>
<organism evidence="1 2">
    <name type="scientific">Rhynchophorus ferrugineus</name>
    <name type="common">Red palm weevil</name>
    <name type="synonym">Curculio ferrugineus</name>
    <dbReference type="NCBI Taxonomy" id="354439"/>
    <lineage>
        <taxon>Eukaryota</taxon>
        <taxon>Metazoa</taxon>
        <taxon>Ecdysozoa</taxon>
        <taxon>Arthropoda</taxon>
        <taxon>Hexapoda</taxon>
        <taxon>Insecta</taxon>
        <taxon>Pterygota</taxon>
        <taxon>Neoptera</taxon>
        <taxon>Endopterygota</taxon>
        <taxon>Coleoptera</taxon>
        <taxon>Polyphaga</taxon>
        <taxon>Cucujiformia</taxon>
        <taxon>Curculionidae</taxon>
        <taxon>Dryophthorinae</taxon>
        <taxon>Rhynchophorus</taxon>
    </lineage>
</organism>
<name>A0A834IMY5_RHYFE</name>
<evidence type="ECO:0000313" key="2">
    <source>
        <dbReference type="Proteomes" id="UP000625711"/>
    </source>
</evidence>